<dbReference type="AlphaFoldDB" id="A0A7V4U1R4"/>
<gene>
    <name evidence="1" type="ORF">ENK44_08330</name>
</gene>
<dbReference type="Pfam" id="PF02585">
    <property type="entry name" value="PIG-L"/>
    <property type="match status" value="1"/>
</dbReference>
<reference evidence="1" key="1">
    <citation type="journal article" date="2020" name="mSystems">
        <title>Genome- and Community-Level Interaction Insights into Carbon Utilization and Element Cycling Functions of Hydrothermarchaeota in Hydrothermal Sediment.</title>
        <authorList>
            <person name="Zhou Z."/>
            <person name="Liu Y."/>
            <person name="Xu W."/>
            <person name="Pan J."/>
            <person name="Luo Z.H."/>
            <person name="Li M."/>
        </authorList>
    </citation>
    <scope>NUCLEOTIDE SEQUENCE [LARGE SCALE GENOMIC DNA]</scope>
    <source>
        <strain evidence="1">HyVt-577</strain>
    </source>
</reference>
<organism evidence="1">
    <name type="scientific">Caldithrix abyssi</name>
    <dbReference type="NCBI Taxonomy" id="187145"/>
    <lineage>
        <taxon>Bacteria</taxon>
        <taxon>Pseudomonadati</taxon>
        <taxon>Calditrichota</taxon>
        <taxon>Calditrichia</taxon>
        <taxon>Calditrichales</taxon>
        <taxon>Calditrichaceae</taxon>
        <taxon>Caldithrix</taxon>
    </lineage>
</organism>
<dbReference type="EMBL" id="DRQG01000078">
    <property type="protein sequence ID" value="HGY55692.1"/>
    <property type="molecule type" value="Genomic_DNA"/>
</dbReference>
<proteinExistence type="predicted"/>
<dbReference type="Proteomes" id="UP000885779">
    <property type="component" value="Unassembled WGS sequence"/>
</dbReference>
<dbReference type="PANTHER" id="PTHR12993">
    <property type="entry name" value="N-ACETYLGLUCOSAMINYL-PHOSPHATIDYLINOSITOL DE-N-ACETYLASE-RELATED"/>
    <property type="match status" value="1"/>
</dbReference>
<name>A0A7V4U1R4_CALAY</name>
<accession>A0A7V4U1R4</accession>
<dbReference type="PANTHER" id="PTHR12993:SF11">
    <property type="entry name" value="N-ACETYLGLUCOSAMINYL-PHOSPHATIDYLINOSITOL DE-N-ACETYLASE"/>
    <property type="match status" value="1"/>
</dbReference>
<evidence type="ECO:0000313" key="1">
    <source>
        <dbReference type="EMBL" id="HGY55692.1"/>
    </source>
</evidence>
<dbReference type="InterPro" id="IPR024078">
    <property type="entry name" value="LmbE-like_dom_sf"/>
</dbReference>
<sequence length="211" mass="24600">MTHFQKILILGPHTDDGEFGCGGTIARFVEEKREVYYATFSLAEESVPEGLPKDILFTEVQNSSKVLGIKDDHLLIYRYPVRKFAQYRQEILEDLVQLKKDLDPDLVLMPSPHDLHQDHYTIAVEGLRAFKFTSILGYEMPWNNINFETRSFIHLQERHIDIKLKSVQCYRSQTGRKYANADFIKGWAKTRGVQCGVDFAETFEVIRWIIR</sequence>
<dbReference type="GO" id="GO:0016811">
    <property type="term" value="F:hydrolase activity, acting on carbon-nitrogen (but not peptide) bonds, in linear amides"/>
    <property type="evidence" value="ECO:0007669"/>
    <property type="project" value="TreeGrafter"/>
</dbReference>
<protein>
    <submittedName>
        <fullName evidence="1">PIG-L family deacetylase</fullName>
    </submittedName>
</protein>
<dbReference type="InterPro" id="IPR003737">
    <property type="entry name" value="GlcNAc_PI_deacetylase-related"/>
</dbReference>
<dbReference type="Gene3D" id="3.40.50.10320">
    <property type="entry name" value="LmbE-like"/>
    <property type="match status" value="1"/>
</dbReference>
<dbReference type="SUPFAM" id="SSF102588">
    <property type="entry name" value="LmbE-like"/>
    <property type="match status" value="1"/>
</dbReference>
<comment type="caution">
    <text evidence="1">The sequence shown here is derived from an EMBL/GenBank/DDBJ whole genome shotgun (WGS) entry which is preliminary data.</text>
</comment>